<proteinExistence type="predicted"/>
<reference evidence="1" key="1">
    <citation type="submission" date="2014-11" db="EMBL/GenBank/DDBJ databases">
        <authorList>
            <person name="Amaro Gonzalez C."/>
        </authorList>
    </citation>
    <scope>NUCLEOTIDE SEQUENCE</scope>
</reference>
<organism evidence="1">
    <name type="scientific">Anguilla anguilla</name>
    <name type="common">European freshwater eel</name>
    <name type="synonym">Muraena anguilla</name>
    <dbReference type="NCBI Taxonomy" id="7936"/>
    <lineage>
        <taxon>Eukaryota</taxon>
        <taxon>Metazoa</taxon>
        <taxon>Chordata</taxon>
        <taxon>Craniata</taxon>
        <taxon>Vertebrata</taxon>
        <taxon>Euteleostomi</taxon>
        <taxon>Actinopterygii</taxon>
        <taxon>Neopterygii</taxon>
        <taxon>Teleostei</taxon>
        <taxon>Anguilliformes</taxon>
        <taxon>Anguillidae</taxon>
        <taxon>Anguilla</taxon>
    </lineage>
</organism>
<dbReference type="PANTHER" id="PTHR22796">
    <property type="entry name" value="URG4-RELATED"/>
    <property type="match status" value="1"/>
</dbReference>
<name>A0A0E9XG92_ANGAN</name>
<protein>
    <submittedName>
        <fullName evidence="1">Uncharacterized protein</fullName>
    </submittedName>
</protein>
<accession>A0A0E9XG92</accession>
<dbReference type="AlphaFoldDB" id="A0A0E9XG92"/>
<sequence length="197" mass="23231">MCENVGKLIVIDIDELHSIKEEHIEDWKFLKEMVATSLEETIKHEKEIDVDSLRKMCTSILLRQLQGCWAQCPFCKAVCTNTIPNHDGDHCVQFHRPGALSGSFWFNTDIFYINFCTTSVSSDALFMSNGEWIPFKTYRNAGQPFNKWNITPDGSVQRYWKWFICTFQIPWEKKYKRRFEMPAEWKKITKESALEEL</sequence>
<dbReference type="EMBL" id="GBXM01007732">
    <property type="protein sequence ID" value="JAI00846.1"/>
    <property type="molecule type" value="Transcribed_RNA"/>
</dbReference>
<reference evidence="1" key="2">
    <citation type="journal article" date="2015" name="Fish Shellfish Immunol.">
        <title>Early steps in the European eel (Anguilla anguilla)-Vibrio vulnificus interaction in the gills: Role of the RtxA13 toxin.</title>
        <authorList>
            <person name="Callol A."/>
            <person name="Pajuelo D."/>
            <person name="Ebbesson L."/>
            <person name="Teles M."/>
            <person name="MacKenzie S."/>
            <person name="Amaro C."/>
        </authorList>
    </citation>
    <scope>NUCLEOTIDE SEQUENCE</scope>
</reference>
<dbReference type="PANTHER" id="PTHR22796:SF6">
    <property type="entry name" value="INTERFERON-INDUCED VERY LARGE GTPASE 1-RELATED"/>
    <property type="match status" value="1"/>
</dbReference>
<evidence type="ECO:0000313" key="1">
    <source>
        <dbReference type="EMBL" id="JAI00846.1"/>
    </source>
</evidence>